<dbReference type="Gene3D" id="6.10.140.2220">
    <property type="match status" value="1"/>
</dbReference>
<keyword evidence="2 4" id="KW-0863">Zinc-finger</keyword>
<keyword evidence="3" id="KW-0862">Zinc</keyword>
<evidence type="ECO:0000256" key="1">
    <source>
        <dbReference type="ARBA" id="ARBA00022723"/>
    </source>
</evidence>
<dbReference type="InterPro" id="IPR002893">
    <property type="entry name" value="Znf_MYND"/>
</dbReference>
<dbReference type="SUPFAM" id="SSF144232">
    <property type="entry name" value="HIT/MYND zinc finger-like"/>
    <property type="match status" value="1"/>
</dbReference>
<evidence type="ECO:0000313" key="7">
    <source>
        <dbReference type="Proteomes" id="UP000292702"/>
    </source>
</evidence>
<evidence type="ECO:0000256" key="2">
    <source>
        <dbReference type="ARBA" id="ARBA00022771"/>
    </source>
</evidence>
<protein>
    <recommendedName>
        <fullName evidence="5">MYND-type domain-containing protein</fullName>
    </recommendedName>
</protein>
<keyword evidence="1" id="KW-0479">Metal-binding</keyword>
<dbReference type="EMBL" id="RWJN01000690">
    <property type="protein sequence ID" value="TCD59961.1"/>
    <property type="molecule type" value="Genomic_DNA"/>
</dbReference>
<evidence type="ECO:0000256" key="3">
    <source>
        <dbReference type="ARBA" id="ARBA00022833"/>
    </source>
</evidence>
<dbReference type="PROSITE" id="PS01360">
    <property type="entry name" value="ZF_MYND_1"/>
    <property type="match status" value="1"/>
</dbReference>
<dbReference type="Proteomes" id="UP000292702">
    <property type="component" value="Unassembled WGS sequence"/>
</dbReference>
<keyword evidence="7" id="KW-1185">Reference proteome</keyword>
<feature type="domain" description="MYND-type" evidence="5">
    <location>
        <begin position="18"/>
        <end position="63"/>
    </location>
</feature>
<gene>
    <name evidence="6" type="ORF">EIP91_011002</name>
</gene>
<name>A0A4R0R012_9APHY</name>
<reference evidence="6 7" key="1">
    <citation type="submission" date="2018-11" db="EMBL/GenBank/DDBJ databases">
        <title>Genome assembly of Steccherinum ochraceum LE-BIN_3174, the white-rot fungus of the Steccherinaceae family (The Residual Polyporoid clade, Polyporales, Basidiomycota).</title>
        <authorList>
            <person name="Fedorova T.V."/>
            <person name="Glazunova O.A."/>
            <person name="Landesman E.O."/>
            <person name="Moiseenko K.V."/>
            <person name="Psurtseva N.V."/>
            <person name="Savinova O.S."/>
            <person name="Shakhova N.V."/>
            <person name="Tyazhelova T.V."/>
            <person name="Vasina D.V."/>
        </authorList>
    </citation>
    <scope>NUCLEOTIDE SEQUENCE [LARGE SCALE GENOMIC DNA]</scope>
    <source>
        <strain evidence="6 7">LE-BIN_3174</strain>
    </source>
</reference>
<dbReference type="OrthoDB" id="341421at2759"/>
<dbReference type="GO" id="GO:0008270">
    <property type="term" value="F:zinc ion binding"/>
    <property type="evidence" value="ECO:0007669"/>
    <property type="project" value="UniProtKB-KW"/>
</dbReference>
<dbReference type="Pfam" id="PF01753">
    <property type="entry name" value="zf-MYND"/>
    <property type="match status" value="1"/>
</dbReference>
<evidence type="ECO:0000256" key="4">
    <source>
        <dbReference type="PROSITE-ProRule" id="PRU00134"/>
    </source>
</evidence>
<evidence type="ECO:0000313" key="6">
    <source>
        <dbReference type="EMBL" id="TCD59961.1"/>
    </source>
</evidence>
<accession>A0A4R0R012</accession>
<evidence type="ECO:0000259" key="5">
    <source>
        <dbReference type="PROSITE" id="PS50865"/>
    </source>
</evidence>
<proteinExistence type="predicted"/>
<comment type="caution">
    <text evidence="6">The sequence shown here is derived from an EMBL/GenBank/DDBJ whole genome shotgun (WGS) entry which is preliminary data.</text>
</comment>
<organism evidence="6 7">
    <name type="scientific">Steccherinum ochraceum</name>
    <dbReference type="NCBI Taxonomy" id="92696"/>
    <lineage>
        <taxon>Eukaryota</taxon>
        <taxon>Fungi</taxon>
        <taxon>Dikarya</taxon>
        <taxon>Basidiomycota</taxon>
        <taxon>Agaricomycotina</taxon>
        <taxon>Agaricomycetes</taxon>
        <taxon>Polyporales</taxon>
        <taxon>Steccherinaceae</taxon>
        <taxon>Steccherinum</taxon>
    </lineage>
</organism>
<dbReference type="AlphaFoldDB" id="A0A4R0R012"/>
<sequence length="272" mass="30618">MDASGEDLNRSPPVYDECEQCHRMEEDEEDGEFILLRCSTCKNKFYCSVACQNKGWKTHKYDCSLLPIGTLAIKQPLETSAQAQLDAEVQRVSEVLRTWADACDPQTADSEDTAAASSHVVQPEDELIKDLPNTLPVAYSSQTYTRLPAQHASYPFRLPSILIARLFLIHAMTPSPTNTLDEIQRLETIFAGYEGPDPWWPPKYVCRPGDLSPGEYAMLSQVLVVSSMAAIRAGGKEKGDEEVGGEAWKKRAFDMRFVRLMQLMKRRFMTKS</sequence>
<dbReference type="PROSITE" id="PS50865">
    <property type="entry name" value="ZF_MYND_2"/>
    <property type="match status" value="1"/>
</dbReference>
<dbReference type="STRING" id="92696.A0A4R0R012"/>